<dbReference type="VEuPathDB" id="TriTrypDB:TvY486_0000480"/>
<accession>F9WKK9</accession>
<feature type="compositionally biased region" description="Basic and acidic residues" evidence="1">
    <location>
        <begin position="188"/>
        <end position="203"/>
    </location>
</feature>
<feature type="compositionally biased region" description="Basic residues" evidence="1">
    <location>
        <begin position="284"/>
        <end position="294"/>
    </location>
</feature>
<dbReference type="Proteomes" id="UP000009027">
    <property type="component" value="Unassembled WGS sequence"/>
</dbReference>
<gene>
    <name evidence="2" type="ORF">TvY486_0000480</name>
</gene>
<dbReference type="AlphaFoldDB" id="F9WKK9"/>
<feature type="compositionally biased region" description="Basic residues" evidence="1">
    <location>
        <begin position="215"/>
        <end position="226"/>
    </location>
</feature>
<feature type="compositionally biased region" description="Polar residues" evidence="1">
    <location>
        <begin position="1"/>
        <end position="16"/>
    </location>
</feature>
<protein>
    <submittedName>
        <fullName evidence="2">Uncharacterized protein</fullName>
    </submittedName>
</protein>
<proteinExistence type="predicted"/>
<name>F9WKK9_TRYVY</name>
<reference evidence="2 3" key="1">
    <citation type="journal article" date="2012" name="Proc. Natl. Acad. Sci. U.S.A.">
        <title>Antigenic diversity is generated by distinct evolutionary mechanisms in African trypanosome species.</title>
        <authorList>
            <person name="Jackson A.P."/>
            <person name="Berry A."/>
            <person name="Aslett M."/>
            <person name="Allison H.C."/>
            <person name="Burton P."/>
            <person name="Vavrova-Anderson J."/>
            <person name="Brown R."/>
            <person name="Browne H."/>
            <person name="Corton N."/>
            <person name="Hauser H."/>
            <person name="Gamble J."/>
            <person name="Gilderthorp R."/>
            <person name="Marcello L."/>
            <person name="McQuillan J."/>
            <person name="Otto T.D."/>
            <person name="Quail M.A."/>
            <person name="Sanders M.J."/>
            <person name="van Tonder A."/>
            <person name="Ginger M.L."/>
            <person name="Field M.C."/>
            <person name="Barry J.D."/>
            <person name="Hertz-Fowler C."/>
            <person name="Berriman M."/>
        </authorList>
    </citation>
    <scope>NUCLEOTIDE SEQUENCE</scope>
    <source>
        <strain evidence="2 3">Y486</strain>
    </source>
</reference>
<feature type="compositionally biased region" description="Basic residues" evidence="1">
    <location>
        <begin position="86"/>
        <end position="102"/>
    </location>
</feature>
<sequence length="294" mass="33114">MAATSTQQHGSSTLLGTWQRPAKGRTRDAGTRKQAAHKRSSNSAKGTTKGPRSEHASRWGHNGRGAEIGTHRTGGARQAATQNTRVTRRQKHHGTGQRRRTKNNTGTWEGPKRLAKGHQRGTPAHRTARMRRPEKTNTDTPPWQDAKRTQHAARSTHNAQRKGTAQPARKDARTERTETGNRENSTQGRKDRTHTQGDYRENTRAATPPNTNEHRRSKATRQHRAHSPAGTHNTATKRKKEATTHKYDARQHTHSNEHQTGGARKGTRHEKTQRTKTRVTQALSRHRRGREKGH</sequence>
<feature type="compositionally biased region" description="Polar residues" evidence="1">
    <location>
        <begin position="152"/>
        <end position="163"/>
    </location>
</feature>
<evidence type="ECO:0000313" key="3">
    <source>
        <dbReference type="Proteomes" id="UP000009027"/>
    </source>
</evidence>
<evidence type="ECO:0000313" key="2">
    <source>
        <dbReference type="EMBL" id="CCD18030.1"/>
    </source>
</evidence>
<evidence type="ECO:0000256" key="1">
    <source>
        <dbReference type="SAM" id="MobiDB-lite"/>
    </source>
</evidence>
<keyword evidence="3" id="KW-1185">Reference proteome</keyword>
<organism evidence="2 3">
    <name type="scientific">Trypanosoma vivax (strain Y486)</name>
    <dbReference type="NCBI Taxonomy" id="1055687"/>
    <lineage>
        <taxon>Eukaryota</taxon>
        <taxon>Discoba</taxon>
        <taxon>Euglenozoa</taxon>
        <taxon>Kinetoplastea</taxon>
        <taxon>Metakinetoplastina</taxon>
        <taxon>Trypanosomatida</taxon>
        <taxon>Trypanosomatidae</taxon>
        <taxon>Trypanosoma</taxon>
        <taxon>Duttonella</taxon>
    </lineage>
</organism>
<dbReference type="EMBL" id="CAEX01000239">
    <property type="protein sequence ID" value="CCD18030.1"/>
    <property type="molecule type" value="Genomic_DNA"/>
</dbReference>
<feature type="compositionally biased region" description="Basic and acidic residues" evidence="1">
    <location>
        <begin position="241"/>
        <end position="257"/>
    </location>
</feature>
<feature type="region of interest" description="Disordered" evidence="1">
    <location>
        <begin position="1"/>
        <end position="294"/>
    </location>
</feature>
<feature type="compositionally biased region" description="Basic and acidic residues" evidence="1">
    <location>
        <begin position="168"/>
        <end position="181"/>
    </location>
</feature>